<accession>A0ABY5GVZ3</accession>
<comment type="function">
    <text evidence="9">Acts as a magnesium transporter.</text>
</comment>
<dbReference type="Proteomes" id="UP001059950">
    <property type="component" value="Chromosome"/>
</dbReference>
<evidence type="ECO:0000256" key="4">
    <source>
        <dbReference type="ARBA" id="ARBA00022692"/>
    </source>
</evidence>
<dbReference type="InterPro" id="IPR006669">
    <property type="entry name" value="MgtE_transporter"/>
</dbReference>
<keyword evidence="7 9" id="KW-0472">Membrane</keyword>
<dbReference type="InterPro" id="IPR036739">
    <property type="entry name" value="SLC41_membr_dom_sf"/>
</dbReference>
<comment type="subunit">
    <text evidence="9">Homodimer.</text>
</comment>
<evidence type="ECO:0000256" key="3">
    <source>
        <dbReference type="ARBA" id="ARBA00022448"/>
    </source>
</evidence>
<feature type="transmembrane region" description="Helical" evidence="9">
    <location>
        <begin position="360"/>
        <end position="381"/>
    </location>
</feature>
<protein>
    <recommendedName>
        <fullName evidence="9">Magnesium transporter MgtE</fullName>
    </recommendedName>
</protein>
<dbReference type="CDD" id="cd04606">
    <property type="entry name" value="CBS_pair_Mg_transporter"/>
    <property type="match status" value="1"/>
</dbReference>
<dbReference type="SMART" id="SM00924">
    <property type="entry name" value="MgtE_N"/>
    <property type="match status" value="1"/>
</dbReference>
<dbReference type="InterPro" id="IPR006668">
    <property type="entry name" value="Mg_transptr_MgtE_intracell_dom"/>
</dbReference>
<dbReference type="Gene3D" id="3.10.580.10">
    <property type="entry name" value="CBS-domain"/>
    <property type="match status" value="1"/>
</dbReference>
<feature type="transmembrane region" description="Helical" evidence="9">
    <location>
        <begin position="286"/>
        <end position="306"/>
    </location>
</feature>
<dbReference type="Pfam" id="PF03448">
    <property type="entry name" value="MgtE_N"/>
    <property type="match status" value="1"/>
</dbReference>
<dbReference type="InterPro" id="IPR000644">
    <property type="entry name" value="CBS_dom"/>
</dbReference>
<dbReference type="PROSITE" id="PS51371">
    <property type="entry name" value="CBS"/>
    <property type="match status" value="1"/>
</dbReference>
<dbReference type="PANTHER" id="PTHR43773:SF1">
    <property type="entry name" value="MAGNESIUM TRANSPORTER MGTE"/>
    <property type="match status" value="1"/>
</dbReference>
<keyword evidence="8" id="KW-0129">CBS domain</keyword>
<evidence type="ECO:0000259" key="10">
    <source>
        <dbReference type="PROSITE" id="PS51371"/>
    </source>
</evidence>
<organism evidence="11 12">
    <name type="scientific">Amphritea atlantica</name>
    <dbReference type="NCBI Taxonomy" id="355243"/>
    <lineage>
        <taxon>Bacteria</taxon>
        <taxon>Pseudomonadati</taxon>
        <taxon>Pseudomonadota</taxon>
        <taxon>Gammaproteobacteria</taxon>
        <taxon>Oceanospirillales</taxon>
        <taxon>Oceanospirillaceae</taxon>
        <taxon>Amphritea</taxon>
    </lineage>
</organism>
<keyword evidence="4 9" id="KW-0812">Transmembrane</keyword>
<dbReference type="NCBIfam" id="TIGR00400">
    <property type="entry name" value="mgtE"/>
    <property type="match status" value="1"/>
</dbReference>
<keyword evidence="9" id="KW-1003">Cell membrane</keyword>
<comment type="similarity">
    <text evidence="2 9">Belongs to the SLC41A transporter family.</text>
</comment>
<comment type="subcellular location">
    <subcellularLocation>
        <location evidence="9">Cell membrane</location>
        <topology evidence="9">Multi-pass membrane protein</topology>
    </subcellularLocation>
    <subcellularLocation>
        <location evidence="1">Membrane</location>
        <topology evidence="1">Multi-pass membrane protein</topology>
    </subcellularLocation>
</comment>
<evidence type="ECO:0000256" key="7">
    <source>
        <dbReference type="ARBA" id="ARBA00023136"/>
    </source>
</evidence>
<keyword evidence="9" id="KW-0479">Metal-binding</keyword>
<evidence type="ECO:0000256" key="6">
    <source>
        <dbReference type="ARBA" id="ARBA00022989"/>
    </source>
</evidence>
<dbReference type="SUPFAM" id="SSF161093">
    <property type="entry name" value="MgtE membrane domain-like"/>
    <property type="match status" value="1"/>
</dbReference>
<evidence type="ECO:0000313" key="11">
    <source>
        <dbReference type="EMBL" id="UTW03847.1"/>
    </source>
</evidence>
<sequence length="449" mass="49413">MNASTNESELDKLNTALEEGAFRQIRYTLNKTLRPSEVAHLIEKSPPKERRLLWSLIHKDIEADVLQELGDDVKSEILSKMNTSEVLAISESLETDDLADMMQQLPETVMHELLRSMDHQNRERLEKVLSYPEDTAGGLMNTDTITIRPDITIEAALRYLRRHAELPDMTDSLFVVSRKDTYIGSLPLTRMLVSDPSSTVREMMVTDKPPIPADMEDTLVAKLFEQEDLVSAPVVDEDGQLLGRITIDDVVDVIREDADHSLMSMAGLDEDEDTFAPIMKTTRRRAVWLGINLITAFLASAVIGLFEETIAKVVALAVLMPIVASMGGIAGSQVLTLMIRGQALGHVERSNAGWLLNREMVVGALNGILWALVVAVIAIIWFQDLTIGIIIACAIIINLFAAALAGTMLPIVLKAWGIDPALAGSVLLTTITDVVGFFAFLGLATFFYS</sequence>
<dbReference type="SUPFAM" id="SSF158791">
    <property type="entry name" value="MgtE N-terminal domain-like"/>
    <property type="match status" value="1"/>
</dbReference>
<feature type="transmembrane region" description="Helical" evidence="9">
    <location>
        <begin position="387"/>
        <end position="413"/>
    </location>
</feature>
<keyword evidence="6 9" id="KW-1133">Transmembrane helix</keyword>
<keyword evidence="12" id="KW-1185">Reference proteome</keyword>
<keyword evidence="3 9" id="KW-0813">Transport</keyword>
<proteinExistence type="inferred from homology"/>
<dbReference type="PANTHER" id="PTHR43773">
    <property type="entry name" value="MAGNESIUM TRANSPORTER MGTE"/>
    <property type="match status" value="1"/>
</dbReference>
<evidence type="ECO:0000313" key="12">
    <source>
        <dbReference type="Proteomes" id="UP001059950"/>
    </source>
</evidence>
<dbReference type="Gene3D" id="1.10.357.20">
    <property type="entry name" value="SLC41 divalent cation transporters, integral membrane domain"/>
    <property type="match status" value="1"/>
</dbReference>
<dbReference type="Pfam" id="PF00571">
    <property type="entry name" value="CBS"/>
    <property type="match status" value="2"/>
</dbReference>
<dbReference type="InterPro" id="IPR038076">
    <property type="entry name" value="MgtE_N_sf"/>
</dbReference>
<dbReference type="Pfam" id="PF01769">
    <property type="entry name" value="MgtE"/>
    <property type="match status" value="1"/>
</dbReference>
<evidence type="ECO:0000256" key="9">
    <source>
        <dbReference type="RuleBase" id="RU362011"/>
    </source>
</evidence>
<feature type="transmembrane region" description="Helical" evidence="9">
    <location>
        <begin position="425"/>
        <end position="448"/>
    </location>
</feature>
<name>A0ABY5GVZ3_9GAMM</name>
<evidence type="ECO:0000256" key="8">
    <source>
        <dbReference type="PROSITE-ProRule" id="PRU00703"/>
    </source>
</evidence>
<reference evidence="11" key="1">
    <citation type="submission" date="2021-04" db="EMBL/GenBank/DDBJ databases">
        <title>Oceanospirillales bacteria with DddD are important DMSP degraders in coastal seawater.</title>
        <authorList>
            <person name="Liu J."/>
        </authorList>
    </citation>
    <scope>NUCLEOTIDE SEQUENCE</scope>
    <source>
        <strain evidence="11">GY6</strain>
    </source>
</reference>
<feature type="transmembrane region" description="Helical" evidence="9">
    <location>
        <begin position="318"/>
        <end position="339"/>
    </location>
</feature>
<dbReference type="EMBL" id="CP073344">
    <property type="protein sequence ID" value="UTW03847.1"/>
    <property type="molecule type" value="Genomic_DNA"/>
</dbReference>
<dbReference type="Gene3D" id="1.25.60.10">
    <property type="entry name" value="MgtE N-terminal domain-like"/>
    <property type="match status" value="1"/>
</dbReference>
<evidence type="ECO:0000256" key="5">
    <source>
        <dbReference type="ARBA" id="ARBA00022842"/>
    </source>
</evidence>
<dbReference type="InterPro" id="IPR006667">
    <property type="entry name" value="SLC41_membr_dom"/>
</dbReference>
<feature type="domain" description="CBS" evidence="10">
    <location>
        <begin position="204"/>
        <end position="262"/>
    </location>
</feature>
<gene>
    <name evidence="11" type="primary">mgtE</name>
    <name evidence="11" type="ORF">KDX31_02090</name>
</gene>
<evidence type="ECO:0000256" key="2">
    <source>
        <dbReference type="ARBA" id="ARBA00009749"/>
    </source>
</evidence>
<evidence type="ECO:0000256" key="1">
    <source>
        <dbReference type="ARBA" id="ARBA00004141"/>
    </source>
</evidence>
<keyword evidence="5 9" id="KW-0460">Magnesium</keyword>
<dbReference type="InterPro" id="IPR046342">
    <property type="entry name" value="CBS_dom_sf"/>
</dbReference>
<dbReference type="SUPFAM" id="SSF54631">
    <property type="entry name" value="CBS-domain pair"/>
    <property type="match status" value="1"/>
</dbReference>